<dbReference type="Pfam" id="PF00809">
    <property type="entry name" value="Pterin_bind"/>
    <property type="match status" value="1"/>
</dbReference>
<dbReference type="GO" id="GO:0005829">
    <property type="term" value="C:cytosol"/>
    <property type="evidence" value="ECO:0007669"/>
    <property type="project" value="TreeGrafter"/>
</dbReference>
<dbReference type="Proteomes" id="UP000325755">
    <property type="component" value="Chromosome"/>
</dbReference>
<dbReference type="Gene3D" id="3.20.20.20">
    <property type="entry name" value="Dihydropteroate synthase-like"/>
    <property type="match status" value="1"/>
</dbReference>
<dbReference type="GO" id="GO:0009396">
    <property type="term" value="P:folic acid-containing compound biosynthetic process"/>
    <property type="evidence" value="ECO:0007669"/>
    <property type="project" value="InterPro"/>
</dbReference>
<feature type="domain" description="Pterin-binding" evidence="1">
    <location>
        <begin position="39"/>
        <end position="292"/>
    </location>
</feature>
<dbReference type="OrthoDB" id="9811744at2"/>
<dbReference type="InterPro" id="IPR000489">
    <property type="entry name" value="Pterin-binding_dom"/>
</dbReference>
<dbReference type="RefSeq" id="WP_153249336.1">
    <property type="nucleotide sequence ID" value="NZ_CP044205.1"/>
</dbReference>
<evidence type="ECO:0000259" key="1">
    <source>
        <dbReference type="PROSITE" id="PS50972"/>
    </source>
</evidence>
<sequence length="298" mass="32860">MLDLNYLSGLARMHGGPLQQPMTRAMTLRGASFSPWPEVSIMGVVNLSPGSWYRESVATGVEAAVRRGRRLAVEGARIIDIGAESTLSHTARVDAATQRSNLVPVVRELSADGILVSVETYHADVTKACLQAGAAVVNLTAGADTEPFYRMVAEHEAGIIICYVQNGKHVRDVGDFLMTGDHTQALYDYFARETELAASLGVERMWIDPGLGFYYQNLNDSKSRIRYQLETFLNSFRLHALGWPVCHALPHAFECFEEEVRSAEPFFAVMALLGQADLLRTHEVAKVRGVIEAMKMIS</sequence>
<protein>
    <submittedName>
        <fullName evidence="2">Dihydropteroate synthase</fullName>
    </submittedName>
</protein>
<dbReference type="PANTHER" id="PTHR20941">
    <property type="entry name" value="FOLATE SYNTHESIS PROTEINS"/>
    <property type="match status" value="1"/>
</dbReference>
<dbReference type="PROSITE" id="PS50972">
    <property type="entry name" value="PTERIN_BINDING"/>
    <property type="match status" value="1"/>
</dbReference>
<evidence type="ECO:0000313" key="2">
    <source>
        <dbReference type="EMBL" id="QFY43354.1"/>
    </source>
</evidence>
<name>A0A5Q0BMA8_9GAMM</name>
<reference evidence="2 3" key="1">
    <citation type="submission" date="2019-09" db="EMBL/GenBank/DDBJ databases">
        <title>Ecophysiology of the spiral-shaped methanotroph Methylospira mobilis as revealed by the complete genome sequence.</title>
        <authorList>
            <person name="Oshkin I.Y."/>
            <person name="Dedysh S.N."/>
            <person name="Miroshnikov K."/>
            <person name="Danilova O.V."/>
            <person name="Hakobyan A."/>
            <person name="Liesack W."/>
        </authorList>
    </citation>
    <scope>NUCLEOTIDE SEQUENCE [LARGE SCALE GENOMIC DNA]</scope>
    <source>
        <strain evidence="2 3">Shm1</strain>
    </source>
</reference>
<dbReference type="InterPro" id="IPR045031">
    <property type="entry name" value="DHP_synth-like"/>
</dbReference>
<dbReference type="InterPro" id="IPR011005">
    <property type="entry name" value="Dihydropteroate_synth-like_sf"/>
</dbReference>
<dbReference type="KEGG" id="mmob:F6R98_12620"/>
<proteinExistence type="predicted"/>
<organism evidence="2 3">
    <name type="scientific">Candidatus Methylospira mobilis</name>
    <dbReference type="NCBI Taxonomy" id="1808979"/>
    <lineage>
        <taxon>Bacteria</taxon>
        <taxon>Pseudomonadati</taxon>
        <taxon>Pseudomonadota</taxon>
        <taxon>Gammaproteobacteria</taxon>
        <taxon>Methylococcales</taxon>
        <taxon>Methylococcaceae</taxon>
        <taxon>Candidatus Methylospira</taxon>
    </lineage>
</organism>
<gene>
    <name evidence="2" type="ORF">F6R98_12620</name>
</gene>
<dbReference type="SUPFAM" id="SSF51717">
    <property type="entry name" value="Dihydropteroate synthetase-like"/>
    <property type="match status" value="1"/>
</dbReference>
<dbReference type="PANTHER" id="PTHR20941:SF8">
    <property type="entry name" value="INACTIVE DIHYDROPTEROATE SYNTHASE 2"/>
    <property type="match status" value="1"/>
</dbReference>
<keyword evidence="3" id="KW-1185">Reference proteome</keyword>
<dbReference type="EMBL" id="CP044205">
    <property type="protein sequence ID" value="QFY43354.1"/>
    <property type="molecule type" value="Genomic_DNA"/>
</dbReference>
<accession>A0A5Q0BMA8</accession>
<evidence type="ECO:0000313" key="3">
    <source>
        <dbReference type="Proteomes" id="UP000325755"/>
    </source>
</evidence>
<dbReference type="InParanoid" id="A0A5Q0BMA8"/>
<dbReference type="AlphaFoldDB" id="A0A5Q0BMA8"/>